<dbReference type="Pfam" id="PF20530">
    <property type="entry name" value="DUF6745"/>
    <property type="match status" value="1"/>
</dbReference>
<gene>
    <name evidence="2" type="ORF">Aglo03_03750</name>
</gene>
<comment type="caution">
    <text evidence="2">The sequence shown here is derived from an EMBL/GenBank/DDBJ whole genome shotgun (WGS) entry which is preliminary data.</text>
</comment>
<dbReference type="InterPro" id="IPR046633">
    <property type="entry name" value="DUF6745"/>
</dbReference>
<proteinExistence type="predicted"/>
<accession>A0A9W6QJB8</accession>
<keyword evidence="3" id="KW-1185">Reference proteome</keyword>
<evidence type="ECO:0000313" key="2">
    <source>
        <dbReference type="EMBL" id="GLW89559.1"/>
    </source>
</evidence>
<feature type="domain" description="DUF6745" evidence="1">
    <location>
        <begin position="71"/>
        <end position="277"/>
    </location>
</feature>
<dbReference type="Proteomes" id="UP001165042">
    <property type="component" value="Unassembled WGS sequence"/>
</dbReference>
<organism evidence="2 3">
    <name type="scientific">Actinokineospora globicatena</name>
    <dbReference type="NCBI Taxonomy" id="103729"/>
    <lineage>
        <taxon>Bacteria</taxon>
        <taxon>Bacillati</taxon>
        <taxon>Actinomycetota</taxon>
        <taxon>Actinomycetes</taxon>
        <taxon>Pseudonocardiales</taxon>
        <taxon>Pseudonocardiaceae</taxon>
        <taxon>Actinokineospora</taxon>
    </lineage>
</organism>
<dbReference type="EMBL" id="BSSD01000001">
    <property type="protein sequence ID" value="GLW89559.1"/>
    <property type="molecule type" value="Genomic_DNA"/>
</dbReference>
<dbReference type="AlphaFoldDB" id="A0A9W6QJB8"/>
<evidence type="ECO:0000259" key="1">
    <source>
        <dbReference type="Pfam" id="PF20530"/>
    </source>
</evidence>
<protein>
    <recommendedName>
        <fullName evidence="1">DUF6745 domain-containing protein</fullName>
    </recommendedName>
</protein>
<evidence type="ECO:0000313" key="3">
    <source>
        <dbReference type="Proteomes" id="UP001165042"/>
    </source>
</evidence>
<name>A0A9W6QJB8_9PSEU</name>
<sequence length="282" mass="32005">MANRLLAHVSKVREPLYHWRRYRAPGDEPIFRHEHMSEVDKLVGVPLERDIRDTLLPALRDAAGHKGFTWYGQHDAFWVARLDAHRRVFAPGRADPALDAWTALARSCGWWWPGDDECVIAERPTVFALDNVPDTQRPHRDDGPAVVYPDGWAVHFWHGTAVPAWVLDDPTPARIDAERNIEVRRCALERLGWPDYLARAGTRLVATAPDPGNPGFELRLYDLPAWDAPSQLLLAVNGSVERDGTRRQYGLRVPRWFTDPVDAAAWTYGLAGAQYATLLRRT</sequence>
<reference evidence="2" key="1">
    <citation type="submission" date="2023-02" db="EMBL/GenBank/DDBJ databases">
        <title>Actinokineospora globicatena NBRC 15670.</title>
        <authorList>
            <person name="Ichikawa N."/>
            <person name="Sato H."/>
            <person name="Tonouchi N."/>
        </authorList>
    </citation>
    <scope>NUCLEOTIDE SEQUENCE</scope>
    <source>
        <strain evidence="2">NBRC 15670</strain>
    </source>
</reference>